<evidence type="ECO:0000256" key="6">
    <source>
        <dbReference type="ARBA" id="ARBA00023118"/>
    </source>
</evidence>
<organism evidence="11 12">
    <name type="scientific">Galbibacter pacificus</name>
    <dbReference type="NCBI Taxonomy" id="2996052"/>
    <lineage>
        <taxon>Bacteria</taxon>
        <taxon>Pseudomonadati</taxon>
        <taxon>Bacteroidota</taxon>
        <taxon>Flavobacteriia</taxon>
        <taxon>Flavobacteriales</taxon>
        <taxon>Flavobacteriaceae</taxon>
        <taxon>Galbibacter</taxon>
    </lineage>
</organism>
<keyword evidence="5 9" id="KW-1133">Transmembrane helix</keyword>
<dbReference type="InterPro" id="IPR043760">
    <property type="entry name" value="PycTM_dom"/>
</dbReference>
<evidence type="ECO:0000313" key="12">
    <source>
        <dbReference type="Proteomes" id="UP001153642"/>
    </source>
</evidence>
<comment type="subcellular location">
    <subcellularLocation>
        <location evidence="1">Cell membrane</location>
    </subcellularLocation>
</comment>
<dbReference type="Gene3D" id="1.10.3210.10">
    <property type="entry name" value="Hypothetical protein af1432"/>
    <property type="match status" value="1"/>
</dbReference>
<evidence type="ECO:0000256" key="4">
    <source>
        <dbReference type="ARBA" id="ARBA00022741"/>
    </source>
</evidence>
<feature type="transmembrane region" description="Helical" evidence="9">
    <location>
        <begin position="368"/>
        <end position="390"/>
    </location>
</feature>
<dbReference type="SMART" id="SM00471">
    <property type="entry name" value="HDc"/>
    <property type="match status" value="1"/>
</dbReference>
<comment type="caution">
    <text evidence="11">The sequence shown here is derived from an EMBL/GenBank/DDBJ whole genome shotgun (WGS) entry which is preliminary data.</text>
</comment>
<keyword evidence="6" id="KW-0051">Antiviral defense</keyword>
<dbReference type="Pfam" id="PF18967">
    <property type="entry name" value="PycTM"/>
    <property type="match status" value="1"/>
</dbReference>
<keyword evidence="7 9" id="KW-0472">Membrane</keyword>
<feature type="domain" description="HD/PDEase" evidence="10">
    <location>
        <begin position="24"/>
        <end position="139"/>
    </location>
</feature>
<keyword evidence="2" id="KW-1003">Cell membrane</keyword>
<sequence>MNDIVDKSSDYVKNLLITKLGKNYLYHNLIHTERVVSSAKKLCEALKISAEDEEIIMLAAWFHDTGYTQNPTEHERESCKIAKQFLEENGYNNTEKLNKVCSTIMATKMGALPQNILEKIIKDADSSHLSKESYVNTSEILRQELAATGVADFSMDEWRNKNIKLFATMHQYYTAYAIENWSEGKINNLNQLIKKNKKDKQKEKNEKLKAKLKQENPERGVQTLYRVALRNHIQLSSIADTKANILLSINAIIISLALSNLIPKLDSPSNSHLVLPTLVLVIFSVISVVFAILSTKPNVTRGEFTDEDVAQRKVNLLFFGNFHKVPYKKYESVLREMTKEKEYIYESLTMDLYNLGLVLAKKYKLLRITYMVFMVGLILSVFSFIIAFSFI</sequence>
<evidence type="ECO:0000256" key="3">
    <source>
        <dbReference type="ARBA" id="ARBA00022692"/>
    </source>
</evidence>
<evidence type="ECO:0000256" key="5">
    <source>
        <dbReference type="ARBA" id="ARBA00022989"/>
    </source>
</evidence>
<name>A0ABT6FPL8_9FLAO</name>
<dbReference type="CDD" id="cd00077">
    <property type="entry name" value="HDc"/>
    <property type="match status" value="1"/>
</dbReference>
<evidence type="ECO:0000256" key="9">
    <source>
        <dbReference type="SAM" id="Phobius"/>
    </source>
</evidence>
<dbReference type="InterPro" id="IPR006674">
    <property type="entry name" value="HD_domain"/>
</dbReference>
<feature type="transmembrane region" description="Helical" evidence="9">
    <location>
        <begin position="274"/>
        <end position="293"/>
    </location>
</feature>
<evidence type="ECO:0000256" key="1">
    <source>
        <dbReference type="ARBA" id="ARBA00004236"/>
    </source>
</evidence>
<accession>A0ABT6FPL8</accession>
<feature type="transmembrane region" description="Helical" evidence="9">
    <location>
        <begin position="243"/>
        <end position="262"/>
    </location>
</feature>
<keyword evidence="3 9" id="KW-0812">Transmembrane</keyword>
<feature type="coiled-coil region" evidence="8">
    <location>
        <begin position="186"/>
        <end position="215"/>
    </location>
</feature>
<dbReference type="SUPFAM" id="SSF109604">
    <property type="entry name" value="HD-domain/PDEase-like"/>
    <property type="match status" value="1"/>
</dbReference>
<dbReference type="Proteomes" id="UP001153642">
    <property type="component" value="Unassembled WGS sequence"/>
</dbReference>
<gene>
    <name evidence="11" type="ORF">OSR52_04940</name>
</gene>
<keyword evidence="4" id="KW-0547">Nucleotide-binding</keyword>
<proteinExistence type="predicted"/>
<evidence type="ECO:0000313" key="11">
    <source>
        <dbReference type="EMBL" id="MDG3585206.1"/>
    </source>
</evidence>
<dbReference type="RefSeq" id="WP_277899518.1">
    <property type="nucleotide sequence ID" value="NZ_JAPMUA010000002.1"/>
</dbReference>
<dbReference type="InterPro" id="IPR003607">
    <property type="entry name" value="HD/PDEase_dom"/>
</dbReference>
<evidence type="ECO:0000256" key="2">
    <source>
        <dbReference type="ARBA" id="ARBA00022475"/>
    </source>
</evidence>
<evidence type="ECO:0000256" key="7">
    <source>
        <dbReference type="ARBA" id="ARBA00023136"/>
    </source>
</evidence>
<dbReference type="EMBL" id="JAPMUA010000002">
    <property type="protein sequence ID" value="MDG3585206.1"/>
    <property type="molecule type" value="Genomic_DNA"/>
</dbReference>
<evidence type="ECO:0000259" key="10">
    <source>
        <dbReference type="SMART" id="SM00471"/>
    </source>
</evidence>
<keyword evidence="8" id="KW-0175">Coiled coil</keyword>
<dbReference type="Pfam" id="PF01966">
    <property type="entry name" value="HD"/>
    <property type="match status" value="1"/>
</dbReference>
<keyword evidence="12" id="KW-1185">Reference proteome</keyword>
<reference evidence="11" key="1">
    <citation type="submission" date="2022-11" db="EMBL/GenBank/DDBJ databases">
        <title>High-quality draft genome sequence of Galbibacter sp. strain CMA-7.</title>
        <authorList>
            <person name="Wei L."/>
            <person name="Dong C."/>
            <person name="Shao Z."/>
        </authorList>
    </citation>
    <scope>NUCLEOTIDE SEQUENCE</scope>
    <source>
        <strain evidence="11">CMA-7</strain>
    </source>
</reference>
<evidence type="ECO:0000256" key="8">
    <source>
        <dbReference type="SAM" id="Coils"/>
    </source>
</evidence>
<protein>
    <submittedName>
        <fullName evidence="11">DUF5706 domain-containing protein</fullName>
    </submittedName>
</protein>